<dbReference type="STRING" id="991905.SL003B_2974"/>
<dbReference type="SUPFAM" id="SSF47175">
    <property type="entry name" value="Cytochromes"/>
    <property type="match status" value="1"/>
</dbReference>
<reference evidence="9 10" key="1">
    <citation type="journal article" date="2011" name="J. Bacteriol.">
        <title>Complete genome sequence of Polymorphum gilvum SL003B-26A1T, a crude oil-degrading bacterium from oil-polluted saline soil.</title>
        <authorList>
            <person name="Li S.G."/>
            <person name="Tang Y.Q."/>
            <person name="Nie Y."/>
            <person name="Cai M."/>
            <person name="Wu X.L."/>
        </authorList>
    </citation>
    <scope>NUCLEOTIDE SEQUENCE [LARGE SCALE GENOMIC DNA]</scope>
    <source>
        <strain evidence="10">LMG 25793 / CGMCC 1.9160 / SL003B-26A1</strain>
    </source>
</reference>
<organism evidence="9 10">
    <name type="scientific">Polymorphum gilvum (strain LMG 25793 / CGMCC 1.9160 / SL003B-26A1)</name>
    <dbReference type="NCBI Taxonomy" id="991905"/>
    <lineage>
        <taxon>Bacteria</taxon>
        <taxon>Pseudomonadati</taxon>
        <taxon>Pseudomonadota</taxon>
        <taxon>Alphaproteobacteria</taxon>
        <taxon>Rhodobacterales</taxon>
        <taxon>Paracoccaceae</taxon>
        <taxon>Polymorphum</taxon>
    </lineage>
</organism>
<dbReference type="GO" id="GO:0042597">
    <property type="term" value="C:periplasmic space"/>
    <property type="evidence" value="ECO:0007669"/>
    <property type="project" value="InterPro"/>
</dbReference>
<feature type="signal peptide" evidence="8">
    <location>
        <begin position="1"/>
        <end position="20"/>
    </location>
</feature>
<dbReference type="PATRIC" id="fig|991905.3.peg.3054"/>
<evidence type="ECO:0000256" key="4">
    <source>
        <dbReference type="ARBA" id="ARBA00022982"/>
    </source>
</evidence>
<dbReference type="InterPro" id="IPR002321">
    <property type="entry name" value="Cyt_c_II"/>
</dbReference>
<evidence type="ECO:0000256" key="3">
    <source>
        <dbReference type="ARBA" id="ARBA00022723"/>
    </source>
</evidence>
<keyword evidence="2 7" id="KW-0349">Heme</keyword>
<dbReference type="AlphaFoldDB" id="F2IV66"/>
<feature type="binding site" description="axial binding residue" evidence="6">
    <location>
        <position position="142"/>
    </location>
    <ligand>
        <name>heme c</name>
        <dbReference type="ChEBI" id="CHEBI:61717"/>
    </ligand>
    <ligandPart>
        <name>Fe</name>
        <dbReference type="ChEBI" id="CHEBI:18248"/>
    </ligandPart>
</feature>
<keyword evidence="4" id="KW-0249">Electron transport</keyword>
<keyword evidence="3 6" id="KW-0479">Metal-binding</keyword>
<feature type="chain" id="PRO_5003278506" evidence="8">
    <location>
        <begin position="21"/>
        <end position="149"/>
    </location>
</feature>
<protein>
    <submittedName>
        <fullName evidence="9">Putative cytochrome c signal peptide protein</fullName>
    </submittedName>
</protein>
<dbReference type="eggNOG" id="COG3909">
    <property type="taxonomic scope" value="Bacteria"/>
</dbReference>
<evidence type="ECO:0000313" key="10">
    <source>
        <dbReference type="Proteomes" id="UP000008130"/>
    </source>
</evidence>
<keyword evidence="5 6" id="KW-0408">Iron</keyword>
<gene>
    <name evidence="9" type="ordered locus">SL003B_2974</name>
</gene>
<dbReference type="GO" id="GO:0022900">
    <property type="term" value="P:electron transport chain"/>
    <property type="evidence" value="ECO:0007669"/>
    <property type="project" value="InterPro"/>
</dbReference>
<dbReference type="RefSeq" id="WP_013653710.1">
    <property type="nucleotide sequence ID" value="NC_015259.1"/>
</dbReference>
<keyword evidence="8" id="KW-0732">Signal</keyword>
<evidence type="ECO:0000256" key="8">
    <source>
        <dbReference type="SAM" id="SignalP"/>
    </source>
</evidence>
<feature type="binding site" description="covalent" evidence="7">
    <location>
        <position position="138"/>
    </location>
    <ligand>
        <name>heme c</name>
        <dbReference type="ChEBI" id="CHEBI:61717"/>
    </ligand>
</feature>
<evidence type="ECO:0000256" key="1">
    <source>
        <dbReference type="ARBA" id="ARBA00022448"/>
    </source>
</evidence>
<dbReference type="PROSITE" id="PS51009">
    <property type="entry name" value="CYTCII"/>
    <property type="match status" value="1"/>
</dbReference>
<dbReference type="GO" id="GO:0005506">
    <property type="term" value="F:iron ion binding"/>
    <property type="evidence" value="ECO:0007669"/>
    <property type="project" value="InterPro"/>
</dbReference>
<name>F2IV66_POLGS</name>
<dbReference type="PIRSF" id="PIRSF000027">
    <property type="entry name" value="Cytc_c_prime"/>
    <property type="match status" value="1"/>
</dbReference>
<keyword evidence="1" id="KW-0813">Transport</keyword>
<comment type="PTM">
    <text evidence="7">Binds 1 heme group per subunit.</text>
</comment>
<dbReference type="InterPro" id="IPR012127">
    <property type="entry name" value="Cyt_c_prime"/>
</dbReference>
<dbReference type="Proteomes" id="UP000008130">
    <property type="component" value="Chromosome"/>
</dbReference>
<accession>F2IV66</accession>
<dbReference type="InterPro" id="IPR010980">
    <property type="entry name" value="Cyt_c/b562"/>
</dbReference>
<dbReference type="KEGG" id="pgv:SL003B_2974"/>
<dbReference type="GO" id="GO:0020037">
    <property type="term" value="F:heme binding"/>
    <property type="evidence" value="ECO:0007669"/>
    <property type="project" value="InterPro"/>
</dbReference>
<evidence type="ECO:0000256" key="5">
    <source>
        <dbReference type="ARBA" id="ARBA00023004"/>
    </source>
</evidence>
<evidence type="ECO:0000313" key="9">
    <source>
        <dbReference type="EMBL" id="ADZ71397.1"/>
    </source>
</evidence>
<dbReference type="EMBL" id="CP002568">
    <property type="protein sequence ID" value="ADZ71397.1"/>
    <property type="molecule type" value="Genomic_DNA"/>
</dbReference>
<sequence>MRKTIFAGAVLALSAPAVLAAGDPVAVRKATMQSVGAAAAVSGAMMKGELAYSPAVGKAAIATMNAAALSFGAFFPEGSDLDGDTTAAPKIWEDMAGFEATLAKFAEVTGAAAAAAGKDGPADLDAFKAAMGPVMASCKTCHETYRVQR</sequence>
<proteinExistence type="predicted"/>
<keyword evidence="10" id="KW-1185">Reference proteome</keyword>
<dbReference type="Pfam" id="PF01322">
    <property type="entry name" value="Cytochrom_C_2"/>
    <property type="match status" value="1"/>
</dbReference>
<feature type="binding site" description="covalent" evidence="7">
    <location>
        <position position="141"/>
    </location>
    <ligand>
        <name>heme c</name>
        <dbReference type="ChEBI" id="CHEBI:61717"/>
    </ligand>
</feature>
<dbReference type="GO" id="GO:0009055">
    <property type="term" value="F:electron transfer activity"/>
    <property type="evidence" value="ECO:0007669"/>
    <property type="project" value="InterPro"/>
</dbReference>
<evidence type="ECO:0000256" key="7">
    <source>
        <dbReference type="PIRSR" id="PIRSR000027-2"/>
    </source>
</evidence>
<evidence type="ECO:0000256" key="2">
    <source>
        <dbReference type="ARBA" id="ARBA00022617"/>
    </source>
</evidence>
<dbReference type="OrthoDB" id="7596534at2"/>
<evidence type="ECO:0000256" key="6">
    <source>
        <dbReference type="PIRSR" id="PIRSR000027-1"/>
    </source>
</evidence>
<dbReference type="HOGENOM" id="CLU_106713_2_0_5"/>
<dbReference type="Gene3D" id="1.20.120.10">
    <property type="entry name" value="Cytochrome c/b562"/>
    <property type="match status" value="1"/>
</dbReference>